<keyword evidence="6" id="KW-1185">Reference proteome</keyword>
<reference evidence="5 6" key="1">
    <citation type="submission" date="2019-01" db="EMBL/GenBank/DDBJ databases">
        <title>Nocardioides guangzhouensis sp. nov., an actinobacterium isolated from soil.</title>
        <authorList>
            <person name="Fu Y."/>
            <person name="Cai Y."/>
            <person name="Lin Z."/>
            <person name="Chen P."/>
        </authorList>
    </citation>
    <scope>NUCLEOTIDE SEQUENCE [LARGE SCALE GENOMIC DNA]</scope>
    <source>
        <strain evidence="5 6">130</strain>
    </source>
</reference>
<dbReference type="SMART" id="SM00895">
    <property type="entry name" value="FCD"/>
    <property type="match status" value="1"/>
</dbReference>
<dbReference type="Gene3D" id="1.10.10.10">
    <property type="entry name" value="Winged helix-like DNA-binding domain superfamily/Winged helix DNA-binding domain"/>
    <property type="match status" value="1"/>
</dbReference>
<dbReference type="InterPro" id="IPR036388">
    <property type="entry name" value="WH-like_DNA-bd_sf"/>
</dbReference>
<dbReference type="OrthoDB" id="3267569at2"/>
<dbReference type="SUPFAM" id="SSF46785">
    <property type="entry name" value="Winged helix' DNA-binding domain"/>
    <property type="match status" value="1"/>
</dbReference>
<gene>
    <name evidence="5" type="ORF">EKO23_04000</name>
</gene>
<name>A0A4Q4ZKG7_9ACTN</name>
<dbReference type="Proteomes" id="UP000295198">
    <property type="component" value="Unassembled WGS sequence"/>
</dbReference>
<evidence type="ECO:0000313" key="5">
    <source>
        <dbReference type="EMBL" id="RYP88021.1"/>
    </source>
</evidence>
<dbReference type="GO" id="GO:0003677">
    <property type="term" value="F:DNA binding"/>
    <property type="evidence" value="ECO:0007669"/>
    <property type="project" value="UniProtKB-KW"/>
</dbReference>
<dbReference type="PROSITE" id="PS50949">
    <property type="entry name" value="HTH_GNTR"/>
    <property type="match status" value="1"/>
</dbReference>
<organism evidence="5 6">
    <name type="scientific">Nocardioides guangzhouensis</name>
    <dbReference type="NCBI Taxonomy" id="2497878"/>
    <lineage>
        <taxon>Bacteria</taxon>
        <taxon>Bacillati</taxon>
        <taxon>Actinomycetota</taxon>
        <taxon>Actinomycetes</taxon>
        <taxon>Propionibacteriales</taxon>
        <taxon>Nocardioidaceae</taxon>
        <taxon>Nocardioides</taxon>
    </lineage>
</organism>
<protein>
    <submittedName>
        <fullName evidence="5">GntR family transcriptional regulator</fullName>
    </submittedName>
</protein>
<comment type="caution">
    <text evidence="5">The sequence shown here is derived from an EMBL/GenBank/DDBJ whole genome shotgun (WGS) entry which is preliminary data.</text>
</comment>
<evidence type="ECO:0000256" key="1">
    <source>
        <dbReference type="ARBA" id="ARBA00023015"/>
    </source>
</evidence>
<feature type="domain" description="HTH gntR-type" evidence="4">
    <location>
        <begin position="14"/>
        <end position="81"/>
    </location>
</feature>
<accession>A0A4Q4ZKG7</accession>
<evidence type="ECO:0000259" key="4">
    <source>
        <dbReference type="PROSITE" id="PS50949"/>
    </source>
</evidence>
<keyword evidence="2" id="KW-0238">DNA-binding</keyword>
<dbReference type="CDD" id="cd07377">
    <property type="entry name" value="WHTH_GntR"/>
    <property type="match status" value="1"/>
</dbReference>
<dbReference type="InterPro" id="IPR000524">
    <property type="entry name" value="Tscrpt_reg_HTH_GntR"/>
</dbReference>
<dbReference type="Gene3D" id="1.20.120.530">
    <property type="entry name" value="GntR ligand-binding domain-like"/>
    <property type="match status" value="1"/>
</dbReference>
<evidence type="ECO:0000256" key="2">
    <source>
        <dbReference type="ARBA" id="ARBA00023125"/>
    </source>
</evidence>
<dbReference type="Pfam" id="PF07729">
    <property type="entry name" value="FCD"/>
    <property type="match status" value="1"/>
</dbReference>
<dbReference type="AlphaFoldDB" id="A0A4Q4ZKG7"/>
<dbReference type="PANTHER" id="PTHR43537">
    <property type="entry name" value="TRANSCRIPTIONAL REGULATOR, GNTR FAMILY"/>
    <property type="match status" value="1"/>
</dbReference>
<dbReference type="RefSeq" id="WP_134714334.1">
    <property type="nucleotide sequence ID" value="NZ_SDKM01000004.1"/>
</dbReference>
<dbReference type="EMBL" id="SDKM01000004">
    <property type="protein sequence ID" value="RYP88021.1"/>
    <property type="molecule type" value="Genomic_DNA"/>
</dbReference>
<dbReference type="SUPFAM" id="SSF48008">
    <property type="entry name" value="GntR ligand-binding domain-like"/>
    <property type="match status" value="1"/>
</dbReference>
<keyword evidence="1" id="KW-0805">Transcription regulation</keyword>
<proteinExistence type="predicted"/>
<dbReference type="InterPro" id="IPR011711">
    <property type="entry name" value="GntR_C"/>
</dbReference>
<evidence type="ECO:0000256" key="3">
    <source>
        <dbReference type="ARBA" id="ARBA00023163"/>
    </source>
</evidence>
<dbReference type="SMART" id="SM00345">
    <property type="entry name" value="HTH_GNTR"/>
    <property type="match status" value="1"/>
</dbReference>
<sequence>MPIPTDSDCRIPRILLRDGVYLRLRDAIVDGTLAPGEQLRDAELAVWLGVSRTPVREALLRLGQVGLVHARPGRSTTVAPLDPVAVRDAGAVVAAMHRLAVADAVGRLTDDDLAAMREANRRFAAALDAGDADAALAADDDFHAVPVRVAGNEAAAMVLEQYSPVLRRLERLRFSSSSASTSVARHTRLVDLCADGDADRAAEVVHEIWESLGPLVETLTTETAVPPLEEEAR</sequence>
<dbReference type="InterPro" id="IPR008920">
    <property type="entry name" value="TF_FadR/GntR_C"/>
</dbReference>
<dbReference type="InterPro" id="IPR036390">
    <property type="entry name" value="WH_DNA-bd_sf"/>
</dbReference>
<keyword evidence="3" id="KW-0804">Transcription</keyword>
<dbReference type="GO" id="GO:0003700">
    <property type="term" value="F:DNA-binding transcription factor activity"/>
    <property type="evidence" value="ECO:0007669"/>
    <property type="project" value="InterPro"/>
</dbReference>
<dbReference type="PANTHER" id="PTHR43537:SF5">
    <property type="entry name" value="UXU OPERON TRANSCRIPTIONAL REGULATOR"/>
    <property type="match status" value="1"/>
</dbReference>
<dbReference type="Pfam" id="PF00392">
    <property type="entry name" value="GntR"/>
    <property type="match status" value="1"/>
</dbReference>
<evidence type="ECO:0000313" key="6">
    <source>
        <dbReference type="Proteomes" id="UP000295198"/>
    </source>
</evidence>